<name>A0ABQ3L6M9_9SPHN</name>
<dbReference type="InterPro" id="IPR050447">
    <property type="entry name" value="Erg6_SMT_methyltransf"/>
</dbReference>
<dbReference type="RefSeq" id="WP_189674600.1">
    <property type="nucleotide sequence ID" value="NZ_BNAQ01000001.1"/>
</dbReference>
<keyword evidence="1" id="KW-0808">Transferase</keyword>
<organism evidence="3 4">
    <name type="scientific">Sphingomonas glacialis</name>
    <dbReference type="NCBI Taxonomy" id="658225"/>
    <lineage>
        <taxon>Bacteria</taxon>
        <taxon>Pseudomonadati</taxon>
        <taxon>Pseudomonadota</taxon>
        <taxon>Alphaproteobacteria</taxon>
        <taxon>Sphingomonadales</taxon>
        <taxon>Sphingomonadaceae</taxon>
        <taxon>Sphingomonas</taxon>
    </lineage>
</organism>
<dbReference type="Gene3D" id="3.40.50.150">
    <property type="entry name" value="Vaccinia Virus protein VP39"/>
    <property type="match status" value="1"/>
</dbReference>
<dbReference type="InterPro" id="IPR029063">
    <property type="entry name" value="SAM-dependent_MTases_sf"/>
</dbReference>
<protein>
    <recommendedName>
        <fullName evidence="2">Methyltransferase domain-containing protein</fullName>
    </recommendedName>
</protein>
<evidence type="ECO:0000313" key="4">
    <source>
        <dbReference type="Proteomes" id="UP000652430"/>
    </source>
</evidence>
<dbReference type="PANTHER" id="PTHR44068">
    <property type="entry name" value="ZGC:194242"/>
    <property type="match status" value="1"/>
</dbReference>
<dbReference type="SUPFAM" id="SSF53335">
    <property type="entry name" value="S-adenosyl-L-methionine-dependent methyltransferases"/>
    <property type="match status" value="1"/>
</dbReference>
<dbReference type="EMBL" id="BNAQ01000001">
    <property type="protein sequence ID" value="GHH06778.1"/>
    <property type="molecule type" value="Genomic_DNA"/>
</dbReference>
<dbReference type="PANTHER" id="PTHR44068:SF1">
    <property type="entry name" value="HYPOTHETICAL LOC100005854"/>
    <property type="match status" value="1"/>
</dbReference>
<comment type="caution">
    <text evidence="3">The sequence shown here is derived from an EMBL/GenBank/DDBJ whole genome shotgun (WGS) entry which is preliminary data.</text>
</comment>
<evidence type="ECO:0000256" key="1">
    <source>
        <dbReference type="ARBA" id="ARBA00022679"/>
    </source>
</evidence>
<feature type="domain" description="Methyltransferase" evidence="2">
    <location>
        <begin position="50"/>
        <end position="140"/>
    </location>
</feature>
<dbReference type="CDD" id="cd02440">
    <property type="entry name" value="AdoMet_MTases"/>
    <property type="match status" value="1"/>
</dbReference>
<proteinExistence type="predicted"/>
<gene>
    <name evidence="3" type="ORF">GCM10008023_00050</name>
</gene>
<reference evidence="4" key="1">
    <citation type="journal article" date="2019" name="Int. J. Syst. Evol. Microbiol.">
        <title>The Global Catalogue of Microorganisms (GCM) 10K type strain sequencing project: providing services to taxonomists for standard genome sequencing and annotation.</title>
        <authorList>
            <consortium name="The Broad Institute Genomics Platform"/>
            <consortium name="The Broad Institute Genome Sequencing Center for Infectious Disease"/>
            <person name="Wu L."/>
            <person name="Ma J."/>
        </authorList>
    </citation>
    <scope>NUCLEOTIDE SEQUENCE [LARGE SCALE GENOMIC DNA]</scope>
    <source>
        <strain evidence="4">CGMCC 1.8957</strain>
    </source>
</reference>
<sequence length="199" mass="20978">MNAVASALGRQLARPQGLGGRVVAQAMRLANRRPTALAIAALDVRAGDAVLDLGCGPGDAIAALQAAAAGGAVHGLDHAEEMIARAQQHHPEARFSVADFNALPFPNARFDRILATNVAYFWQDDQAVLAELARIVRPGGRIAVYVTEAAALRRIGLHETGTHRLFTPEQFSEMLGATATIRAVDAGFGVRGLIGTIDR</sequence>
<evidence type="ECO:0000259" key="2">
    <source>
        <dbReference type="Pfam" id="PF13649"/>
    </source>
</evidence>
<evidence type="ECO:0000313" key="3">
    <source>
        <dbReference type="EMBL" id="GHH06778.1"/>
    </source>
</evidence>
<accession>A0ABQ3L6M9</accession>
<dbReference type="Pfam" id="PF13649">
    <property type="entry name" value="Methyltransf_25"/>
    <property type="match status" value="1"/>
</dbReference>
<keyword evidence="4" id="KW-1185">Reference proteome</keyword>
<dbReference type="InterPro" id="IPR041698">
    <property type="entry name" value="Methyltransf_25"/>
</dbReference>
<dbReference type="Proteomes" id="UP000652430">
    <property type="component" value="Unassembled WGS sequence"/>
</dbReference>